<dbReference type="Proteomes" id="UP000762676">
    <property type="component" value="Unassembled WGS sequence"/>
</dbReference>
<protein>
    <submittedName>
        <fullName evidence="1">Uncharacterized protein</fullName>
    </submittedName>
</protein>
<evidence type="ECO:0000313" key="2">
    <source>
        <dbReference type="Proteomes" id="UP000762676"/>
    </source>
</evidence>
<dbReference type="AlphaFoldDB" id="A0AAV4IWJ0"/>
<reference evidence="1 2" key="1">
    <citation type="journal article" date="2021" name="Elife">
        <title>Chloroplast acquisition without the gene transfer in kleptoplastic sea slugs, Plakobranchus ocellatus.</title>
        <authorList>
            <person name="Maeda T."/>
            <person name="Takahashi S."/>
            <person name="Yoshida T."/>
            <person name="Shimamura S."/>
            <person name="Takaki Y."/>
            <person name="Nagai Y."/>
            <person name="Toyoda A."/>
            <person name="Suzuki Y."/>
            <person name="Arimoto A."/>
            <person name="Ishii H."/>
            <person name="Satoh N."/>
            <person name="Nishiyama T."/>
            <person name="Hasebe M."/>
            <person name="Maruyama T."/>
            <person name="Minagawa J."/>
            <person name="Obokata J."/>
            <person name="Shigenobu S."/>
        </authorList>
    </citation>
    <scope>NUCLEOTIDE SEQUENCE [LARGE SCALE GENOMIC DNA]</scope>
</reference>
<comment type="caution">
    <text evidence="1">The sequence shown here is derived from an EMBL/GenBank/DDBJ whole genome shotgun (WGS) entry which is preliminary data.</text>
</comment>
<gene>
    <name evidence="1" type="ORF">ElyMa_006720400</name>
</gene>
<organism evidence="1 2">
    <name type="scientific">Elysia marginata</name>
    <dbReference type="NCBI Taxonomy" id="1093978"/>
    <lineage>
        <taxon>Eukaryota</taxon>
        <taxon>Metazoa</taxon>
        <taxon>Spiralia</taxon>
        <taxon>Lophotrochozoa</taxon>
        <taxon>Mollusca</taxon>
        <taxon>Gastropoda</taxon>
        <taxon>Heterobranchia</taxon>
        <taxon>Euthyneura</taxon>
        <taxon>Panpulmonata</taxon>
        <taxon>Sacoglossa</taxon>
        <taxon>Placobranchoidea</taxon>
        <taxon>Plakobranchidae</taxon>
        <taxon>Elysia</taxon>
    </lineage>
</organism>
<sequence length="119" mass="13175">MSPLRFLNKKFHGERSLLSLQLKHEDLSRKIFKSFDSALTWAQPKKDGAHLSPFAALAFHSYQTCTHIIRIGNSSVFISRPARGSNSRLPAPYSGTVLFDHEDCTVCNGQSIGTGRGGR</sequence>
<proteinExistence type="predicted"/>
<evidence type="ECO:0000313" key="1">
    <source>
        <dbReference type="EMBL" id="GFS13376.1"/>
    </source>
</evidence>
<dbReference type="EMBL" id="BMAT01013457">
    <property type="protein sequence ID" value="GFS13376.1"/>
    <property type="molecule type" value="Genomic_DNA"/>
</dbReference>
<keyword evidence="2" id="KW-1185">Reference proteome</keyword>
<accession>A0AAV4IWJ0</accession>
<name>A0AAV4IWJ0_9GAST</name>